<dbReference type="Pfam" id="PF01476">
    <property type="entry name" value="LysM"/>
    <property type="match status" value="1"/>
</dbReference>
<dbReference type="CDD" id="cd00118">
    <property type="entry name" value="LysM"/>
    <property type="match status" value="1"/>
</dbReference>
<evidence type="ECO:0000313" key="5">
    <source>
        <dbReference type="Proteomes" id="UP000360750"/>
    </source>
</evidence>
<dbReference type="InterPro" id="IPR018392">
    <property type="entry name" value="LysM"/>
</dbReference>
<feature type="transmembrane region" description="Helical" evidence="2">
    <location>
        <begin position="113"/>
        <end position="133"/>
    </location>
</feature>
<feature type="region of interest" description="Disordered" evidence="1">
    <location>
        <begin position="37"/>
        <end position="61"/>
    </location>
</feature>
<feature type="domain" description="LysM" evidence="3">
    <location>
        <begin position="149"/>
        <end position="198"/>
    </location>
</feature>
<dbReference type="Gene3D" id="3.10.350.10">
    <property type="entry name" value="LysM domain"/>
    <property type="match status" value="1"/>
</dbReference>
<dbReference type="InterPro" id="IPR036779">
    <property type="entry name" value="LysM_dom_sf"/>
</dbReference>
<dbReference type="SMART" id="SM00257">
    <property type="entry name" value="LysM"/>
    <property type="match status" value="1"/>
</dbReference>
<dbReference type="Proteomes" id="UP000360750">
    <property type="component" value="Unassembled WGS sequence"/>
</dbReference>
<evidence type="ECO:0000256" key="2">
    <source>
        <dbReference type="SAM" id="Phobius"/>
    </source>
</evidence>
<dbReference type="AlphaFoldDB" id="A0ABD7UZX6"/>
<dbReference type="GeneID" id="60749034"/>
<evidence type="ECO:0000259" key="3">
    <source>
        <dbReference type="SMART" id="SM00257"/>
    </source>
</evidence>
<keyword evidence="2" id="KW-1133">Transmembrane helix</keyword>
<name>A0ABD7UZX6_9ACTN</name>
<dbReference type="RefSeq" id="WP_131733617.1">
    <property type="nucleotide sequence ID" value="NZ_CAACYD010000005.1"/>
</dbReference>
<keyword evidence="2" id="KW-0472">Membrane</keyword>
<accession>A0ABD7UZX6</accession>
<sequence length="201" mass="21240">MRTATLADPIRVDTLRPDVVRAGTGRTRLVPGDADPVVPGRRAVPRRRPADNRAADNRPAPESVIYGPRIAATRCASPVGTRGRGLVPARVDADDRALRVAPSAAIRRRRRTAVAILAGVGLALAVWVLSVVGQNYAASVAPSAVGTEVVHVRSGDSLTGIAARVAPDLPREAVVEDIIRLNDLPSSGLRVGQPLLTPRYR</sequence>
<reference evidence="4 5" key="1">
    <citation type="submission" date="2019-02" db="EMBL/GenBank/DDBJ databases">
        <authorList>
            <consortium name="Pathogen Informatics"/>
        </authorList>
    </citation>
    <scope>NUCLEOTIDE SEQUENCE [LARGE SCALE GENOMIC DNA]</scope>
    <source>
        <strain evidence="4 5">3012STDY6756503</strain>
    </source>
</reference>
<comment type="caution">
    <text evidence="4">The sequence shown here is derived from an EMBL/GenBank/DDBJ whole genome shotgun (WGS) entry which is preliminary data.</text>
</comment>
<evidence type="ECO:0000313" key="4">
    <source>
        <dbReference type="EMBL" id="VFA82339.1"/>
    </source>
</evidence>
<keyword evidence="2" id="KW-0812">Transmembrane</keyword>
<evidence type="ECO:0000256" key="1">
    <source>
        <dbReference type="SAM" id="MobiDB-lite"/>
    </source>
</evidence>
<organism evidence="4 5">
    <name type="scientific">Gordonia paraffinivorans</name>
    <dbReference type="NCBI Taxonomy" id="175628"/>
    <lineage>
        <taxon>Bacteria</taxon>
        <taxon>Bacillati</taxon>
        <taxon>Actinomycetota</taxon>
        <taxon>Actinomycetes</taxon>
        <taxon>Mycobacteriales</taxon>
        <taxon>Gordoniaceae</taxon>
        <taxon>Gordonia</taxon>
    </lineage>
</organism>
<proteinExistence type="predicted"/>
<protein>
    <submittedName>
        <fullName evidence="4">LysM domain</fullName>
    </submittedName>
</protein>
<gene>
    <name evidence="4" type="ORF">NCTC8139_00998</name>
</gene>
<dbReference type="EMBL" id="CAACYD010000005">
    <property type="protein sequence ID" value="VFA82339.1"/>
    <property type="molecule type" value="Genomic_DNA"/>
</dbReference>